<feature type="transmembrane region" description="Helical" evidence="31">
    <location>
        <begin position="783"/>
        <end position="805"/>
    </location>
</feature>
<keyword evidence="15 31" id="KW-1133">Transmembrane helix</keyword>
<comment type="subunit">
    <text evidence="26">Homodimer; active form in leukocyte-endothelial cell adhesion. Interacts (homodimeric form) with CXADR. Interacts (via cytoplasmic domain) with the PI3 kinase; upon CXADR-binding. Interacts with ITGA4 and ITGB1; integrin alpha-4/beta-1 may regulate leukocyte to endothelial cells adhesion by controlling JAML homodimerization.</text>
</comment>
<dbReference type="GO" id="GO:0001518">
    <property type="term" value="C:voltage-gated sodium channel complex"/>
    <property type="evidence" value="ECO:0007669"/>
    <property type="project" value="TreeGrafter"/>
</dbReference>
<evidence type="ECO:0000256" key="8">
    <source>
        <dbReference type="ARBA" id="ARBA00022553"/>
    </source>
</evidence>
<dbReference type="GO" id="GO:0070161">
    <property type="term" value="C:anchoring junction"/>
    <property type="evidence" value="ECO:0007669"/>
    <property type="project" value="UniProtKB-SubCell"/>
</dbReference>
<keyword evidence="19" id="KW-1015">Disulfide bond</keyword>
<reference evidence="34" key="1">
    <citation type="journal article" date="2013" name="Science">
        <title>Comparative analysis of bat genomes provides insight into the evolution of flight and immunity.</title>
        <authorList>
            <person name="Zhang G."/>
            <person name="Cowled C."/>
            <person name="Shi Z."/>
            <person name="Huang Z."/>
            <person name="Bishop-Lilly K.A."/>
            <person name="Fang X."/>
            <person name="Wynne J.W."/>
            <person name="Xiong Z."/>
            <person name="Baker M.L."/>
            <person name="Zhao W."/>
            <person name="Tachedjian M."/>
            <person name="Zhu Y."/>
            <person name="Zhou P."/>
            <person name="Jiang X."/>
            <person name="Ng J."/>
            <person name="Yang L."/>
            <person name="Wu L."/>
            <person name="Xiao J."/>
            <person name="Feng Y."/>
            <person name="Chen Y."/>
            <person name="Sun X."/>
            <person name="Zhang Y."/>
            <person name="Marsh G.A."/>
            <person name="Crameri G."/>
            <person name="Broder C.C."/>
            <person name="Frey K.G."/>
            <person name="Wang L.F."/>
            <person name="Wang J."/>
        </authorList>
    </citation>
    <scope>NUCLEOTIDE SEQUENCE [LARGE SCALE GENOMIC DNA]</scope>
</reference>
<keyword evidence="23" id="KW-0393">Immunoglobulin domain</keyword>
<evidence type="ECO:0000256" key="11">
    <source>
        <dbReference type="ARBA" id="ARBA00022737"/>
    </source>
</evidence>
<dbReference type="InterPro" id="IPR013106">
    <property type="entry name" value="Ig_V-set"/>
</dbReference>
<feature type="domain" description="Ig-like" evidence="32">
    <location>
        <begin position="44"/>
        <end position="147"/>
    </location>
</feature>
<evidence type="ECO:0000256" key="22">
    <source>
        <dbReference type="ARBA" id="ARBA00023273"/>
    </source>
</evidence>
<dbReference type="InterPro" id="IPR036179">
    <property type="entry name" value="Ig-like_dom_sf"/>
</dbReference>
<feature type="compositionally biased region" description="Basic and acidic residues" evidence="30">
    <location>
        <begin position="814"/>
        <end position="840"/>
    </location>
</feature>
<accession>L5KJP9</accession>
<evidence type="ECO:0000256" key="18">
    <source>
        <dbReference type="ARBA" id="ARBA00023136"/>
    </source>
</evidence>
<dbReference type="Gene3D" id="2.60.40.10">
    <property type="entry name" value="Immunoglobulins"/>
    <property type="match status" value="4"/>
</dbReference>
<evidence type="ECO:0000313" key="34">
    <source>
        <dbReference type="Proteomes" id="UP000010552"/>
    </source>
</evidence>
<evidence type="ECO:0000313" key="33">
    <source>
        <dbReference type="EMBL" id="ELK11869.1"/>
    </source>
</evidence>
<keyword evidence="8" id="KW-0597">Phosphoprotein</keyword>
<evidence type="ECO:0000256" key="3">
    <source>
        <dbReference type="ARBA" id="ARBA00004489"/>
    </source>
</evidence>
<dbReference type="InParanoid" id="L5KJP9"/>
<dbReference type="InterPro" id="IPR000920">
    <property type="entry name" value="Myelin_P0-rel"/>
</dbReference>
<evidence type="ECO:0000256" key="30">
    <source>
        <dbReference type="SAM" id="MobiDB-lite"/>
    </source>
</evidence>
<evidence type="ECO:0000256" key="10">
    <source>
        <dbReference type="ARBA" id="ARBA00022729"/>
    </source>
</evidence>
<evidence type="ECO:0000256" key="14">
    <source>
        <dbReference type="ARBA" id="ARBA00022949"/>
    </source>
</evidence>
<feature type="region of interest" description="Disordered" evidence="30">
    <location>
        <begin position="812"/>
        <end position="840"/>
    </location>
</feature>
<keyword evidence="18 31" id="KW-0472">Membrane</keyword>
<comment type="subunit">
    <text evidence="27">A voltage-gated sodium (Nav) channel consists of an ion-conducting pore-forming alpha subunit functional on its own that is regulated by one or more beta subunits. The beta subunit SCN2B is disulfide-linked to the pore-forming alpha subunit. Interacts with SCN1A; regulatory subunit of SCN1A/Nav1.1. Interacts with SCN2A; regulatory subunit of SCN2A/Nav1.2. Interacts with SCN3A; regulatory subunit of SCN3A/Nav1.3. Interacts with SCN5A; regulatory subunit of SCN5A/Nav1.5. Interacts with SCN8A; regulatory subunit of SCN8A/Nav1.6. Interacts with SCN9A; regulatory subunit of SCN9A/Nav1.7. Interacts with SCN10A; regulatory subunit of SCN10A/Nav1.8. Interacts with TNR; may play a crucial role in clustering and regulation of activity of SCN2B-containing Nav channels at nodes of Ranvier.</text>
</comment>
<evidence type="ECO:0000256" key="13">
    <source>
        <dbReference type="ARBA" id="ARBA00022889"/>
    </source>
</evidence>
<dbReference type="PANTHER" id="PTHR13869:SF41">
    <property type="entry name" value="SODIUM VOLTAGE-GATED CHANNEL BETA SUBUNIT 2"/>
    <property type="match status" value="1"/>
</dbReference>
<keyword evidence="13" id="KW-0130">Cell adhesion</keyword>
<keyword evidence="34" id="KW-1185">Reference proteome</keyword>
<keyword evidence="10" id="KW-0732">Signal</keyword>
<comment type="similarity">
    <text evidence="5">Belongs to the immunoglobulin superfamily.</text>
</comment>
<keyword evidence="21" id="KW-0739">Sodium transport</keyword>
<keyword evidence="7" id="KW-1003">Cell membrane</keyword>
<keyword evidence="12" id="KW-0391">Immunity</keyword>
<dbReference type="SMART" id="SM00409">
    <property type="entry name" value="IG"/>
    <property type="match status" value="4"/>
</dbReference>
<feature type="domain" description="Ig-like" evidence="32">
    <location>
        <begin position="376"/>
        <end position="488"/>
    </location>
</feature>
<dbReference type="GO" id="GO:0030424">
    <property type="term" value="C:axon"/>
    <property type="evidence" value="ECO:0007669"/>
    <property type="project" value="UniProtKB-SubCell"/>
</dbReference>
<evidence type="ECO:0000256" key="12">
    <source>
        <dbReference type="ARBA" id="ARBA00022859"/>
    </source>
</evidence>
<evidence type="ECO:0000256" key="21">
    <source>
        <dbReference type="ARBA" id="ARBA00023201"/>
    </source>
</evidence>
<evidence type="ECO:0000256" key="7">
    <source>
        <dbReference type="ARBA" id="ARBA00022475"/>
    </source>
</evidence>
<evidence type="ECO:0000256" key="2">
    <source>
        <dbReference type="ARBA" id="ARBA00004282"/>
    </source>
</evidence>
<keyword evidence="17" id="KW-0406">Ion transport</keyword>
<evidence type="ECO:0000256" key="17">
    <source>
        <dbReference type="ARBA" id="ARBA00023065"/>
    </source>
</evidence>
<evidence type="ECO:0000256" key="20">
    <source>
        <dbReference type="ARBA" id="ARBA00023180"/>
    </source>
</evidence>
<dbReference type="EMBL" id="KB030667">
    <property type="protein sequence ID" value="ELK11869.1"/>
    <property type="molecule type" value="Genomic_DNA"/>
</dbReference>
<sequence>MQHSGAAGARSYTLFSLLGVLFQGVHIVLSLEIKVDAHVRGYVGEQVKLKCIFKSTSSVTDKLTIDWTYRPPSSSRTESIFHYQSFQYPTTAGTFRDRISWVGDVYKGDASISISNPTIKDNGTFSCAVKNPPDVHHNIPMTELIVTERGFGTMLSSVALLSILVFIPSTVVVVLLLVRMVRKSVGLKKRSKSGYKKSSIEVSDDTDQEEEDNCMARLCVRCAECLEDMHCWDCKIESSMFYPLKLILMPLLLDYSLGLNDLIVSSLELTVHVGDSALMGCVFQSTEVKRVTKVDWMFSSGEHAKDDYVLYYYANLSVPVGRFQNRAYLVGDILRNDGSLLLRNVEETDQGSYTCEIRLEMESVVFKKAVVLHVLPEEPKELTVCVGDSTYMRCVFQSTEEKHMTKVDWMFSSGEHTKEETVLRHYPKLSVPVGYLQNRGRFQNRVTLVGDTARNDGSIMLNGVKESDEGSYTCSIHLGNLTFKKTIVLHVIQKQPQTLVTPAAHRPEILGGNHLVIIVGIVCATILLLPVLILIVKRTNRNKSSVTSTALVKSLEDTKKAHPEKHVYSSITTREVIEEEESSEKSEATYMTMVRMALGAAEPDITQIEASGPSMRPSELEKQLLWASQPPSAVLKNKEEAGYVKPKLLPPGRSMEVTVPTTLNVLNGSDARLACTFNSCYTVNHKQFSLNWTYQECSNCSEEMFLQFRMKIINLKLERFRDRVEFSGNPSKYDVSVTLKNVQLEDEGLYNCYIMNPPDRHRGHGKIYLQVLMEEPPERDSTVAVIVGASVGGFLAVVILVLMVVKCVRRKKEQKLSTDDLKTEEEGKTDGEGNADDGTK</sequence>
<dbReference type="GO" id="GO:0006814">
    <property type="term" value="P:sodium ion transport"/>
    <property type="evidence" value="ECO:0007669"/>
    <property type="project" value="UniProtKB-KW"/>
</dbReference>
<dbReference type="InterPro" id="IPR013783">
    <property type="entry name" value="Ig-like_fold"/>
</dbReference>
<dbReference type="PANTHER" id="PTHR13869">
    <property type="entry name" value="MYELIN P0 RELATED"/>
    <property type="match status" value="1"/>
</dbReference>
<evidence type="ECO:0000256" key="1">
    <source>
        <dbReference type="ARBA" id="ARBA00004251"/>
    </source>
</evidence>
<evidence type="ECO:0000256" key="9">
    <source>
        <dbReference type="ARBA" id="ARBA00022692"/>
    </source>
</evidence>
<dbReference type="SUPFAM" id="SSF48726">
    <property type="entry name" value="Immunoglobulin"/>
    <property type="match status" value="4"/>
</dbReference>
<dbReference type="PROSITE" id="PS50835">
    <property type="entry name" value="IG_LIKE"/>
    <property type="match status" value="4"/>
</dbReference>
<comment type="similarity">
    <text evidence="25">Belongs to the sodium channel auxiliary subunit SCN2B (TC 8.A.17) family.</text>
</comment>
<evidence type="ECO:0000256" key="4">
    <source>
        <dbReference type="ARBA" id="ARBA00007180"/>
    </source>
</evidence>
<dbReference type="FunFam" id="2.60.40.10:FF:000736">
    <property type="entry name" value="Junctional adhesion molecule-like"/>
    <property type="match status" value="2"/>
</dbReference>
<evidence type="ECO:0000256" key="25">
    <source>
        <dbReference type="ARBA" id="ARBA00061181"/>
    </source>
</evidence>
<comment type="subcellular location">
    <subcellularLocation>
        <location evidence="2">Cell junction</location>
    </subcellularLocation>
    <subcellularLocation>
        <location evidence="1">Cell membrane</location>
        <topology evidence="1">Single-pass type I membrane protein</topology>
    </subcellularLocation>
    <subcellularLocation>
        <location evidence="3">Cell projection</location>
        <location evidence="3">Axon</location>
    </subcellularLocation>
</comment>
<keyword evidence="16" id="KW-0915">Sodium</keyword>
<evidence type="ECO:0000256" key="28">
    <source>
        <dbReference type="ARBA" id="ARBA00069050"/>
    </source>
</evidence>
<dbReference type="FunFam" id="2.60.40.10:FF:000193">
    <property type="entry name" value="Myelin protein zero-like 1 like"/>
    <property type="match status" value="1"/>
</dbReference>
<gene>
    <name evidence="33" type="ORF">PAL_GLEAN10009048</name>
</gene>
<keyword evidence="20" id="KW-0325">Glycoprotein</keyword>
<dbReference type="GO" id="GO:0007155">
    <property type="term" value="P:cell adhesion"/>
    <property type="evidence" value="ECO:0007669"/>
    <property type="project" value="UniProtKB-KW"/>
</dbReference>
<evidence type="ECO:0000256" key="16">
    <source>
        <dbReference type="ARBA" id="ARBA00023053"/>
    </source>
</evidence>
<dbReference type="PRINTS" id="PR00213">
    <property type="entry name" value="MYELINP0"/>
</dbReference>
<feature type="domain" description="Ig-like" evidence="32">
    <location>
        <begin position="646"/>
        <end position="756"/>
    </location>
</feature>
<evidence type="ECO:0000256" key="19">
    <source>
        <dbReference type="ARBA" id="ARBA00023157"/>
    </source>
</evidence>
<dbReference type="Proteomes" id="UP000010552">
    <property type="component" value="Unassembled WGS sequence"/>
</dbReference>
<keyword evidence="22" id="KW-0966">Cell projection</keyword>
<feature type="transmembrane region" description="Helical" evidence="31">
    <location>
        <begin position="515"/>
        <end position="536"/>
    </location>
</feature>
<dbReference type="GO" id="GO:0002376">
    <property type="term" value="P:immune system process"/>
    <property type="evidence" value="ECO:0007669"/>
    <property type="project" value="UniProtKB-KW"/>
</dbReference>
<dbReference type="GO" id="GO:0017080">
    <property type="term" value="F:sodium channel regulator activity"/>
    <property type="evidence" value="ECO:0007669"/>
    <property type="project" value="UniProtKB-ARBA"/>
</dbReference>
<dbReference type="InterPro" id="IPR007110">
    <property type="entry name" value="Ig-like_dom"/>
</dbReference>
<proteinExistence type="inferred from homology"/>
<keyword evidence="6" id="KW-0813">Transport</keyword>
<evidence type="ECO:0000256" key="27">
    <source>
        <dbReference type="ARBA" id="ARBA00065574"/>
    </source>
</evidence>
<organism evidence="33 34">
    <name type="scientific">Pteropus alecto</name>
    <name type="common">Black flying fox</name>
    <dbReference type="NCBI Taxonomy" id="9402"/>
    <lineage>
        <taxon>Eukaryota</taxon>
        <taxon>Metazoa</taxon>
        <taxon>Chordata</taxon>
        <taxon>Craniata</taxon>
        <taxon>Vertebrata</taxon>
        <taxon>Euteleostomi</taxon>
        <taxon>Mammalia</taxon>
        <taxon>Eutheria</taxon>
        <taxon>Laurasiatheria</taxon>
        <taxon>Chiroptera</taxon>
        <taxon>Yinpterochiroptera</taxon>
        <taxon>Pteropodoidea</taxon>
        <taxon>Pteropodidae</taxon>
        <taxon>Pteropodinae</taxon>
        <taxon>Pteropus</taxon>
    </lineage>
</organism>
<evidence type="ECO:0000256" key="29">
    <source>
        <dbReference type="ARBA" id="ARBA00072154"/>
    </source>
</evidence>
<dbReference type="Pfam" id="PF07686">
    <property type="entry name" value="V-set"/>
    <property type="match status" value="4"/>
</dbReference>
<feature type="domain" description="Ig-like" evidence="32">
    <location>
        <begin position="250"/>
        <end position="365"/>
    </location>
</feature>
<evidence type="ECO:0000256" key="6">
    <source>
        <dbReference type="ARBA" id="ARBA00022448"/>
    </source>
</evidence>
<keyword evidence="14" id="KW-0965">Cell junction</keyword>
<evidence type="ECO:0000256" key="24">
    <source>
        <dbReference type="ARBA" id="ARBA00059528"/>
    </source>
</evidence>
<evidence type="ECO:0000256" key="15">
    <source>
        <dbReference type="ARBA" id="ARBA00022989"/>
    </source>
</evidence>
<dbReference type="STRING" id="9402.L5KJP9"/>
<protein>
    <recommendedName>
        <fullName evidence="28">Junctional adhesion molecule-like</fullName>
    </recommendedName>
    <alternativeName>
        <fullName evidence="29">Sodium channel regulatory subunit beta-2</fullName>
    </alternativeName>
</protein>
<comment type="function">
    <text evidence="24">Transmembrane protein of the plasma membrane of leukocytes that control their migration and activation through interaction with CXADR, a plasma membrane receptor found on adjacent epithelial and endothelial cells. The interaction between both receptors mediates the activation of gamma-delta T-cells, a subpopulation of T-cells residing in epithelia and involved in tissue homeostasis and repair. Upon epithelial CXADR-binding, JAML induces downstream cell signaling events in gamma-delta T-cells through PI3-kinase and MAP kinases. It results in proliferation and production of cytokines and growth factors by T-cells that in turn stimulate epithelial tissues repair. It also controls the transmigration of leukocytes within epithelial and endothelial tissues through adhesive interactions with epithelial and endothelial CXADR.</text>
</comment>
<evidence type="ECO:0000259" key="32">
    <source>
        <dbReference type="PROSITE" id="PS50835"/>
    </source>
</evidence>
<evidence type="ECO:0000256" key="5">
    <source>
        <dbReference type="ARBA" id="ARBA00008637"/>
    </source>
</evidence>
<comment type="similarity">
    <text evidence="4">Belongs to the myelin P0 protein family.</text>
</comment>
<dbReference type="FunFam" id="2.60.40.10:FF:001092">
    <property type="entry name" value="Sodium channel subunit beta-2"/>
    <property type="match status" value="1"/>
</dbReference>
<keyword evidence="11" id="KW-0677">Repeat</keyword>
<dbReference type="InterPro" id="IPR003599">
    <property type="entry name" value="Ig_sub"/>
</dbReference>
<dbReference type="GO" id="GO:0086012">
    <property type="term" value="P:membrane depolarization during cardiac muscle cell action potential"/>
    <property type="evidence" value="ECO:0007669"/>
    <property type="project" value="TreeGrafter"/>
</dbReference>
<dbReference type="eggNOG" id="ENOG502SVGE">
    <property type="taxonomic scope" value="Eukaryota"/>
</dbReference>
<dbReference type="SMART" id="SM00406">
    <property type="entry name" value="IGv"/>
    <property type="match status" value="4"/>
</dbReference>
<feature type="transmembrane region" description="Helical" evidence="31">
    <location>
        <begin position="158"/>
        <end position="181"/>
    </location>
</feature>
<name>L5KJP9_PTEAL</name>
<feature type="transmembrane region" description="Helical" evidence="31">
    <location>
        <begin position="12"/>
        <end position="31"/>
    </location>
</feature>
<keyword evidence="9 31" id="KW-0812">Transmembrane</keyword>
<evidence type="ECO:0000256" key="23">
    <source>
        <dbReference type="ARBA" id="ARBA00023319"/>
    </source>
</evidence>
<dbReference type="GO" id="GO:0086002">
    <property type="term" value="P:cardiac muscle cell action potential involved in contraction"/>
    <property type="evidence" value="ECO:0007669"/>
    <property type="project" value="TreeGrafter"/>
</dbReference>
<evidence type="ECO:0000256" key="26">
    <source>
        <dbReference type="ARBA" id="ARBA00063073"/>
    </source>
</evidence>
<evidence type="ECO:0000256" key="31">
    <source>
        <dbReference type="SAM" id="Phobius"/>
    </source>
</evidence>
<dbReference type="AlphaFoldDB" id="L5KJP9"/>